<dbReference type="Proteomes" id="UP000290637">
    <property type="component" value="Chromosome"/>
</dbReference>
<sequence length="256" mass="28505">MEIATLTQADTRNEILCEAFLVTGLETFEQLLAVHEYYSRKFPDRSVLVSLDDFAQASYTCTHAIMAHGLDDTDGHDLSQVDPAAFEDGEHPGFLSTPSEFFIRRDNFIAKSASVRFDDACDRGIGMNDEDLAELESVNATPGLILDDRAVMWAVPVDDPSLALCAFPNGYFTSDLNPFENHALAALLHRRFGYRLFGIGASWLGFRREAPLDSEHADQLAHALARLYSVEDDGAAIGKLREIAGRHAWLFLRYTE</sequence>
<evidence type="ECO:0000313" key="2">
    <source>
        <dbReference type="Proteomes" id="UP000290637"/>
    </source>
</evidence>
<dbReference type="OrthoDB" id="7595245at2"/>
<dbReference type="KEGG" id="plue:EWM63_04295"/>
<keyword evidence="2" id="KW-1185">Reference proteome</keyword>
<dbReference type="RefSeq" id="WP_130185437.1">
    <property type="nucleotide sequence ID" value="NZ_CP035913.1"/>
</dbReference>
<dbReference type="AlphaFoldDB" id="A0A4P6KT58"/>
<evidence type="ECO:0008006" key="3">
    <source>
        <dbReference type="Google" id="ProtNLM"/>
    </source>
</evidence>
<accession>A0A4P6KT58</accession>
<dbReference type="EMBL" id="CP035913">
    <property type="protein sequence ID" value="QBE62301.1"/>
    <property type="molecule type" value="Genomic_DNA"/>
</dbReference>
<gene>
    <name evidence="1" type="ORF">EWM63_04295</name>
</gene>
<reference evidence="1 2" key="1">
    <citation type="submission" date="2019-02" db="EMBL/GenBank/DDBJ databases">
        <title>Draft Genome Sequences of Six Type Strains of the Genus Massilia.</title>
        <authorList>
            <person name="Miess H."/>
            <person name="Frediansyhah A."/>
            <person name="Gross H."/>
        </authorList>
    </citation>
    <scope>NUCLEOTIDE SEQUENCE [LARGE SCALE GENOMIC DNA]</scope>
    <source>
        <strain evidence="1 2">DSM 17473</strain>
    </source>
</reference>
<protein>
    <recommendedName>
        <fullName evidence="3">DUF4253 domain-containing protein</fullName>
    </recommendedName>
</protein>
<evidence type="ECO:0000313" key="1">
    <source>
        <dbReference type="EMBL" id="QBE62301.1"/>
    </source>
</evidence>
<name>A0A4P6KT58_9BURK</name>
<organism evidence="1 2">
    <name type="scientific">Pseudoduganella lutea</name>
    <dbReference type="NCBI Taxonomy" id="321985"/>
    <lineage>
        <taxon>Bacteria</taxon>
        <taxon>Pseudomonadati</taxon>
        <taxon>Pseudomonadota</taxon>
        <taxon>Betaproteobacteria</taxon>
        <taxon>Burkholderiales</taxon>
        <taxon>Oxalobacteraceae</taxon>
        <taxon>Telluria group</taxon>
        <taxon>Pseudoduganella</taxon>
    </lineage>
</organism>
<proteinExistence type="predicted"/>